<dbReference type="InterPro" id="IPR005119">
    <property type="entry name" value="LysR_subst-bd"/>
</dbReference>
<evidence type="ECO:0000313" key="8">
    <source>
        <dbReference type="Proteomes" id="UP000254343"/>
    </source>
</evidence>
<evidence type="ECO:0000256" key="1">
    <source>
        <dbReference type="ARBA" id="ARBA00003502"/>
    </source>
</evidence>
<dbReference type="PRINTS" id="PR00039">
    <property type="entry name" value="HTHLYSR"/>
</dbReference>
<keyword evidence="3" id="KW-0805">Transcription regulation</keyword>
<evidence type="ECO:0000313" key="7">
    <source>
        <dbReference type="EMBL" id="SUU84624.1"/>
    </source>
</evidence>
<keyword evidence="5" id="KW-0804">Transcription</keyword>
<dbReference type="Gene3D" id="1.10.10.10">
    <property type="entry name" value="Winged helix-like DNA-binding domain superfamily/Winged helix DNA-binding domain"/>
    <property type="match status" value="1"/>
</dbReference>
<dbReference type="CDD" id="cd05466">
    <property type="entry name" value="PBP2_LTTR_substrate"/>
    <property type="match status" value="1"/>
</dbReference>
<evidence type="ECO:0000256" key="3">
    <source>
        <dbReference type="ARBA" id="ARBA00023015"/>
    </source>
</evidence>
<dbReference type="PROSITE" id="PS50931">
    <property type="entry name" value="HTH_LYSR"/>
    <property type="match status" value="1"/>
</dbReference>
<gene>
    <name evidence="7" type="primary">gltR</name>
    <name evidence="7" type="ORF">NCTC12722_01822</name>
</gene>
<dbReference type="Gene3D" id="3.40.190.290">
    <property type="match status" value="1"/>
</dbReference>
<name>A0A380W6P1_AFIFE</name>
<evidence type="ECO:0000256" key="4">
    <source>
        <dbReference type="ARBA" id="ARBA00023125"/>
    </source>
</evidence>
<dbReference type="InterPro" id="IPR036390">
    <property type="entry name" value="WH_DNA-bd_sf"/>
</dbReference>
<accession>A0A380W6P1</accession>
<dbReference type="Pfam" id="PF03466">
    <property type="entry name" value="LysR_substrate"/>
    <property type="match status" value="1"/>
</dbReference>
<dbReference type="InterPro" id="IPR000847">
    <property type="entry name" value="LysR_HTH_N"/>
</dbReference>
<proteinExistence type="inferred from homology"/>
<reference evidence="7 8" key="1">
    <citation type="submission" date="2018-06" db="EMBL/GenBank/DDBJ databases">
        <authorList>
            <consortium name="Pathogen Informatics"/>
            <person name="Doyle S."/>
        </authorList>
    </citation>
    <scope>NUCLEOTIDE SEQUENCE [LARGE SCALE GENOMIC DNA]</scope>
    <source>
        <strain evidence="7 8">NCTC12722</strain>
    </source>
</reference>
<dbReference type="Pfam" id="PF00126">
    <property type="entry name" value="HTH_1"/>
    <property type="match status" value="1"/>
</dbReference>
<dbReference type="GO" id="GO:0003677">
    <property type="term" value="F:DNA binding"/>
    <property type="evidence" value="ECO:0007669"/>
    <property type="project" value="UniProtKB-KW"/>
</dbReference>
<organism evidence="7 8">
    <name type="scientific">Afipia felis</name>
    <name type="common">Cat scratch disease bacillus</name>
    <dbReference type="NCBI Taxonomy" id="1035"/>
    <lineage>
        <taxon>Bacteria</taxon>
        <taxon>Pseudomonadati</taxon>
        <taxon>Pseudomonadota</taxon>
        <taxon>Alphaproteobacteria</taxon>
        <taxon>Hyphomicrobiales</taxon>
        <taxon>Nitrobacteraceae</taxon>
        <taxon>Afipia</taxon>
    </lineage>
</organism>
<dbReference type="SUPFAM" id="SSF53850">
    <property type="entry name" value="Periplasmic binding protein-like II"/>
    <property type="match status" value="1"/>
</dbReference>
<dbReference type="PANTHER" id="PTHR30579:SF8">
    <property type="entry name" value="HTH-TYPE TRANSCRIPTIONAL REGULATOR HDFR"/>
    <property type="match status" value="1"/>
</dbReference>
<dbReference type="OrthoDB" id="9786526at2"/>
<dbReference type="SUPFAM" id="SSF46785">
    <property type="entry name" value="Winged helix' DNA-binding domain"/>
    <property type="match status" value="1"/>
</dbReference>
<feature type="domain" description="HTH lysR-type" evidence="6">
    <location>
        <begin position="1"/>
        <end position="58"/>
    </location>
</feature>
<dbReference type="AlphaFoldDB" id="A0A380W6P1"/>
<comment type="function">
    <text evidence="1">NodD regulates the expression of the nodABCFE genes which encode other nodulation proteins. NodD is also a negative regulator of its own expression. Binds flavonoids as inducers.</text>
</comment>
<protein>
    <submittedName>
        <fullName evidence="7">HTH-type transcriptional regulator gltR</fullName>
    </submittedName>
</protein>
<dbReference type="InterPro" id="IPR036388">
    <property type="entry name" value="WH-like_DNA-bd_sf"/>
</dbReference>
<dbReference type="InterPro" id="IPR050176">
    <property type="entry name" value="LTTR"/>
</dbReference>
<comment type="similarity">
    <text evidence="2">Belongs to the LysR transcriptional regulatory family.</text>
</comment>
<dbReference type="RefSeq" id="WP_002715450.1">
    <property type="nucleotide sequence ID" value="NZ_UFSI01000001.1"/>
</dbReference>
<dbReference type="EMBL" id="UIGB01000001">
    <property type="protein sequence ID" value="SUU84624.1"/>
    <property type="molecule type" value="Genomic_DNA"/>
</dbReference>
<keyword evidence="4" id="KW-0238">DNA-binding</keyword>
<dbReference type="Proteomes" id="UP000254343">
    <property type="component" value="Unassembled WGS sequence"/>
</dbReference>
<sequence>MDTELARTFLTVVTSGSFVNAAEHLHVSQSTVSTRIHALEEHLGCALFVRNKAGTTLTAAGRQFQRHASTLVRTLELARHDVGLPPGFSGSLAIGGRIGLWEEFLLEWLPEMQRCNPAISIRAESGIEPEIMQGLIEGRLDIGVMYTPQSRPGLKIQQLFEERLVMVASSPDRPPHPQSDYVYVDWGPEFYTRHNTCFPDFTGSSLVANIGWLGLQHILKTGGAGYFPARMVWPFVKDGKLHIVEDAPEFFMPAYVVFAVERDEQVINDALSIMLRIADQNHGTVDSAHTLKRTRQKPAFAAE</sequence>
<dbReference type="FunFam" id="1.10.10.10:FF:000001">
    <property type="entry name" value="LysR family transcriptional regulator"/>
    <property type="match status" value="1"/>
</dbReference>
<evidence type="ECO:0000256" key="5">
    <source>
        <dbReference type="ARBA" id="ARBA00023163"/>
    </source>
</evidence>
<evidence type="ECO:0000259" key="6">
    <source>
        <dbReference type="PROSITE" id="PS50931"/>
    </source>
</evidence>
<dbReference type="PANTHER" id="PTHR30579">
    <property type="entry name" value="TRANSCRIPTIONAL REGULATOR"/>
    <property type="match status" value="1"/>
</dbReference>
<dbReference type="GO" id="GO:0003700">
    <property type="term" value="F:DNA-binding transcription factor activity"/>
    <property type="evidence" value="ECO:0007669"/>
    <property type="project" value="InterPro"/>
</dbReference>
<evidence type="ECO:0000256" key="2">
    <source>
        <dbReference type="ARBA" id="ARBA00009437"/>
    </source>
</evidence>